<evidence type="ECO:0000313" key="1">
    <source>
        <dbReference type="EMBL" id="AVH79598.1"/>
    </source>
</evidence>
<dbReference type="EMBL" id="MG373775">
    <property type="protein sequence ID" value="AVH79598.1"/>
    <property type="molecule type" value="Genomic_DNA"/>
</dbReference>
<protein>
    <submittedName>
        <fullName evidence="1">Uncharacterized protein</fullName>
    </submittedName>
</protein>
<name>A0A2P0ZGN3_NOSS9</name>
<accession>A0A2P0ZGN3</accession>
<dbReference type="AlphaFoldDB" id="A0A2P0ZGN3"/>
<proteinExistence type="predicted"/>
<organism evidence="1">
    <name type="scientific">Nostoc sp. (strain PCC 9229)</name>
    <dbReference type="NCBI Taxonomy" id="70817"/>
    <lineage>
        <taxon>Bacteria</taxon>
        <taxon>Bacillati</taxon>
        <taxon>Cyanobacteriota</taxon>
        <taxon>Cyanophyceae</taxon>
        <taxon>Nostocales</taxon>
        <taxon>Nostocaceae</taxon>
        <taxon>Nostoc</taxon>
    </lineage>
</organism>
<sequence length="81" mass="8806">MEAKERKYNSQIEISDLIADAVKNAVARRNEVLDSEETLLSMSDEEAKSVAGGESKLLPVILGKFPIPTTIGIIATEPLYS</sequence>
<reference evidence="1" key="1">
    <citation type="journal article" date="2018" name="Science">
        <title>Natural noncanonical protein splicing yields products with diverse ?-amino acid residues.</title>
        <authorList>
            <person name="Morinaka B.I."/>
            <person name="Lakis E."/>
            <person name="Verest M."/>
            <person name="Helf M.J."/>
            <person name="Scalvenzi T."/>
            <person name="Vagstad A.L."/>
            <person name="Sims J."/>
            <person name="Sunagawa S."/>
            <person name="Gugger M."/>
            <person name="Piel J."/>
        </authorList>
    </citation>
    <scope>NUCLEOTIDE SEQUENCE</scope>
    <source>
        <strain evidence="1">PCC 9229</strain>
    </source>
</reference>